<dbReference type="InterPro" id="IPR015795">
    <property type="entry name" value="Pyrv_Knase_C"/>
</dbReference>
<evidence type="ECO:0000313" key="18">
    <source>
        <dbReference type="EMBL" id="MDA0163455.1"/>
    </source>
</evidence>
<dbReference type="InterPro" id="IPR001697">
    <property type="entry name" value="Pyr_Knase"/>
</dbReference>
<dbReference type="InterPro" id="IPR015793">
    <property type="entry name" value="Pyrv_Knase_brl"/>
</dbReference>
<evidence type="ECO:0000259" key="16">
    <source>
        <dbReference type="Pfam" id="PF00224"/>
    </source>
</evidence>
<keyword evidence="10" id="KW-0067">ATP-binding</keyword>
<keyword evidence="7" id="KW-0479">Metal-binding</keyword>
<dbReference type="SUPFAM" id="SSF50800">
    <property type="entry name" value="PK beta-barrel domain-like"/>
    <property type="match status" value="1"/>
</dbReference>
<dbReference type="Gene3D" id="3.20.20.60">
    <property type="entry name" value="Phosphoenolpyruvate-binding domains"/>
    <property type="match status" value="1"/>
</dbReference>
<dbReference type="AlphaFoldDB" id="A0A9X3S1J4"/>
<dbReference type="SUPFAM" id="SSF51621">
    <property type="entry name" value="Phosphoenolpyruvate/pyruvate domain"/>
    <property type="match status" value="1"/>
</dbReference>
<dbReference type="Pfam" id="PF02887">
    <property type="entry name" value="PK_C"/>
    <property type="match status" value="1"/>
</dbReference>
<sequence length="462" mass="48397">MLERRTKIVATLGPATDADGVLDRLVAAGLDCARLNCSHGGPEDLRRRAAEVRAVGERAGRAIGLLFDLQGPKLRLSAATEPRAVKAGEEVVFGPDGVVVDFDKFPALVTERSQVVIGDGVPRFAVVRVDGPNVVTTCVSPGPLSARKGINVTYARPELPAITEKDVADLGLAAELGADFIALSFVRSAGDIEQLRSLALELGSAAKLIAKIEKIEAYEALDDIIAVSDGLMVARGDYGVEAGVARVPLMQKDTIRRATQAGKFVITATQMLESMIQNSEPTRAEATDVANAVIDGTSAVMLSAETSVGTYPVESVMAMAEIASAAEEAPAIHGRARKTVPDTVGEAIMRSAVELAEQLSAAALIVPSSTGGAARACAKYRKRCPIIALAHQPGVANQLTLEWGVYPTDMPTAVTVDEMIDLALVTARDFAGLETGARVVLTAGRRTGTPGATNLVMVREIP</sequence>
<evidence type="ECO:0000259" key="17">
    <source>
        <dbReference type="Pfam" id="PF02887"/>
    </source>
</evidence>
<keyword evidence="12 15" id="KW-0324">Glycolysis</keyword>
<dbReference type="GO" id="GO:0004743">
    <property type="term" value="F:pyruvate kinase activity"/>
    <property type="evidence" value="ECO:0007669"/>
    <property type="project" value="UniProtKB-UniRule"/>
</dbReference>
<evidence type="ECO:0000256" key="8">
    <source>
        <dbReference type="ARBA" id="ARBA00022741"/>
    </source>
</evidence>
<dbReference type="EC" id="2.7.1.40" evidence="5 14"/>
<dbReference type="SUPFAM" id="SSF52935">
    <property type="entry name" value="PK C-terminal domain-like"/>
    <property type="match status" value="1"/>
</dbReference>
<comment type="similarity">
    <text evidence="3 15">Belongs to the pyruvate kinase family.</text>
</comment>
<protein>
    <recommendedName>
        <fullName evidence="5 14">Pyruvate kinase</fullName>
        <ecNumber evidence="5 14">2.7.1.40</ecNumber>
    </recommendedName>
</protein>
<dbReference type="NCBIfam" id="TIGR01064">
    <property type="entry name" value="pyruv_kin"/>
    <property type="match status" value="1"/>
</dbReference>
<name>A0A9X3S1J4_9ACTN</name>
<evidence type="ECO:0000313" key="19">
    <source>
        <dbReference type="Proteomes" id="UP001149140"/>
    </source>
</evidence>
<dbReference type="PRINTS" id="PR01050">
    <property type="entry name" value="PYRUVTKNASE"/>
</dbReference>
<dbReference type="GO" id="GO:0030955">
    <property type="term" value="F:potassium ion binding"/>
    <property type="evidence" value="ECO:0007669"/>
    <property type="project" value="UniProtKB-UniRule"/>
</dbReference>
<dbReference type="InterPro" id="IPR011037">
    <property type="entry name" value="Pyrv_Knase-like_insert_dom_sf"/>
</dbReference>
<evidence type="ECO:0000256" key="15">
    <source>
        <dbReference type="RuleBase" id="RU000504"/>
    </source>
</evidence>
<keyword evidence="11 15" id="KW-0460">Magnesium</keyword>
<evidence type="ECO:0000256" key="10">
    <source>
        <dbReference type="ARBA" id="ARBA00022840"/>
    </source>
</evidence>
<dbReference type="InterPro" id="IPR036918">
    <property type="entry name" value="Pyrv_Knase_C_sf"/>
</dbReference>
<evidence type="ECO:0000256" key="6">
    <source>
        <dbReference type="ARBA" id="ARBA00022679"/>
    </source>
</evidence>
<evidence type="ECO:0000256" key="12">
    <source>
        <dbReference type="ARBA" id="ARBA00023152"/>
    </source>
</evidence>
<evidence type="ECO:0000256" key="3">
    <source>
        <dbReference type="ARBA" id="ARBA00008663"/>
    </source>
</evidence>
<dbReference type="RefSeq" id="WP_270042701.1">
    <property type="nucleotide sequence ID" value="NZ_JAPDOD010000025.1"/>
</dbReference>
<evidence type="ECO:0000256" key="1">
    <source>
        <dbReference type="ARBA" id="ARBA00001958"/>
    </source>
</evidence>
<organism evidence="18 19">
    <name type="scientific">Solirubrobacter ginsenosidimutans</name>
    <dbReference type="NCBI Taxonomy" id="490573"/>
    <lineage>
        <taxon>Bacteria</taxon>
        <taxon>Bacillati</taxon>
        <taxon>Actinomycetota</taxon>
        <taxon>Thermoleophilia</taxon>
        <taxon>Solirubrobacterales</taxon>
        <taxon>Solirubrobacteraceae</taxon>
        <taxon>Solirubrobacter</taxon>
    </lineage>
</organism>
<keyword evidence="19" id="KW-1185">Reference proteome</keyword>
<dbReference type="InterPro" id="IPR015806">
    <property type="entry name" value="Pyrv_Knase_insert_dom_sf"/>
</dbReference>
<dbReference type="Gene3D" id="2.40.33.10">
    <property type="entry name" value="PK beta-barrel domain-like"/>
    <property type="match status" value="1"/>
</dbReference>
<dbReference type="Gene3D" id="3.40.1380.20">
    <property type="entry name" value="Pyruvate kinase, C-terminal domain"/>
    <property type="match status" value="1"/>
</dbReference>
<feature type="domain" description="Pyruvate kinase barrel" evidence="16">
    <location>
        <begin position="4"/>
        <end position="316"/>
    </location>
</feature>
<dbReference type="GO" id="GO:0000287">
    <property type="term" value="F:magnesium ion binding"/>
    <property type="evidence" value="ECO:0007669"/>
    <property type="project" value="UniProtKB-UniRule"/>
</dbReference>
<comment type="subunit">
    <text evidence="4">Homotetramer.</text>
</comment>
<evidence type="ECO:0000256" key="4">
    <source>
        <dbReference type="ARBA" id="ARBA00011881"/>
    </source>
</evidence>
<dbReference type="InterPro" id="IPR040442">
    <property type="entry name" value="Pyrv_kinase-like_dom_sf"/>
</dbReference>
<dbReference type="Proteomes" id="UP001149140">
    <property type="component" value="Unassembled WGS sequence"/>
</dbReference>
<feature type="domain" description="Pyruvate kinase C-terminal" evidence="17">
    <location>
        <begin position="346"/>
        <end position="458"/>
    </location>
</feature>
<evidence type="ECO:0000256" key="13">
    <source>
        <dbReference type="ARBA" id="ARBA00023317"/>
    </source>
</evidence>
<keyword evidence="8" id="KW-0547">Nucleotide-binding</keyword>
<evidence type="ECO:0000256" key="9">
    <source>
        <dbReference type="ARBA" id="ARBA00022777"/>
    </source>
</evidence>
<evidence type="ECO:0000256" key="11">
    <source>
        <dbReference type="ARBA" id="ARBA00022842"/>
    </source>
</evidence>
<dbReference type="InterPro" id="IPR015813">
    <property type="entry name" value="Pyrv/PenolPyrv_kinase-like_dom"/>
</dbReference>
<evidence type="ECO:0000256" key="2">
    <source>
        <dbReference type="ARBA" id="ARBA00004997"/>
    </source>
</evidence>
<dbReference type="EMBL" id="JAPDOD010000025">
    <property type="protein sequence ID" value="MDA0163455.1"/>
    <property type="molecule type" value="Genomic_DNA"/>
</dbReference>
<evidence type="ECO:0000256" key="5">
    <source>
        <dbReference type="ARBA" id="ARBA00012142"/>
    </source>
</evidence>
<evidence type="ECO:0000256" key="14">
    <source>
        <dbReference type="NCBIfam" id="TIGR01064"/>
    </source>
</evidence>
<comment type="cofactor">
    <cofactor evidence="1">
        <name>K(+)</name>
        <dbReference type="ChEBI" id="CHEBI:29103"/>
    </cofactor>
</comment>
<keyword evidence="13 18" id="KW-0670">Pyruvate</keyword>
<dbReference type="Pfam" id="PF00224">
    <property type="entry name" value="PK"/>
    <property type="match status" value="1"/>
</dbReference>
<accession>A0A9X3S1J4</accession>
<dbReference type="PANTHER" id="PTHR11817">
    <property type="entry name" value="PYRUVATE KINASE"/>
    <property type="match status" value="1"/>
</dbReference>
<proteinExistence type="inferred from homology"/>
<comment type="pathway">
    <text evidence="2 15">Carbohydrate degradation; glycolysis; pyruvate from D-glyceraldehyde 3-phosphate: step 5/5.</text>
</comment>
<comment type="catalytic activity">
    <reaction evidence="15">
        <text>pyruvate + ATP = phosphoenolpyruvate + ADP + H(+)</text>
        <dbReference type="Rhea" id="RHEA:18157"/>
        <dbReference type="ChEBI" id="CHEBI:15361"/>
        <dbReference type="ChEBI" id="CHEBI:15378"/>
        <dbReference type="ChEBI" id="CHEBI:30616"/>
        <dbReference type="ChEBI" id="CHEBI:58702"/>
        <dbReference type="ChEBI" id="CHEBI:456216"/>
        <dbReference type="EC" id="2.7.1.40"/>
    </reaction>
</comment>
<evidence type="ECO:0000256" key="7">
    <source>
        <dbReference type="ARBA" id="ARBA00022723"/>
    </source>
</evidence>
<comment type="caution">
    <text evidence="18">The sequence shown here is derived from an EMBL/GenBank/DDBJ whole genome shotgun (WGS) entry which is preliminary data.</text>
</comment>
<dbReference type="GO" id="GO:0016301">
    <property type="term" value="F:kinase activity"/>
    <property type="evidence" value="ECO:0007669"/>
    <property type="project" value="UniProtKB-KW"/>
</dbReference>
<keyword evidence="9 15" id="KW-0418">Kinase</keyword>
<dbReference type="GO" id="GO:0005524">
    <property type="term" value="F:ATP binding"/>
    <property type="evidence" value="ECO:0007669"/>
    <property type="project" value="UniProtKB-KW"/>
</dbReference>
<gene>
    <name evidence="18" type="primary">pyk</name>
    <name evidence="18" type="ORF">OM076_24490</name>
</gene>
<dbReference type="NCBIfam" id="NF004491">
    <property type="entry name" value="PRK05826.1"/>
    <property type="match status" value="1"/>
</dbReference>
<keyword evidence="6 15" id="KW-0808">Transferase</keyword>
<reference evidence="18" key="1">
    <citation type="submission" date="2022-10" db="EMBL/GenBank/DDBJ databases">
        <title>The WGS of Solirubrobacter ginsenosidimutans DSM 21036.</title>
        <authorList>
            <person name="Jiang Z."/>
        </authorList>
    </citation>
    <scope>NUCLEOTIDE SEQUENCE</scope>
    <source>
        <strain evidence="18">DSM 21036</strain>
    </source>
</reference>